<dbReference type="AlphaFoldDB" id="A0A848LIC8"/>
<keyword evidence="2" id="KW-1185">Reference proteome</keyword>
<evidence type="ECO:0000313" key="1">
    <source>
        <dbReference type="EMBL" id="NMO17474.1"/>
    </source>
</evidence>
<reference evidence="1 2" key="1">
    <citation type="submission" date="2020-04" db="EMBL/GenBank/DDBJ databases">
        <title>Draft genome of Pyxidicoccus fallax type strain.</title>
        <authorList>
            <person name="Whitworth D.E."/>
        </authorList>
    </citation>
    <scope>NUCLEOTIDE SEQUENCE [LARGE SCALE GENOMIC DNA]</scope>
    <source>
        <strain evidence="1 2">DSM 14698</strain>
    </source>
</reference>
<evidence type="ECO:0000313" key="2">
    <source>
        <dbReference type="Proteomes" id="UP000518300"/>
    </source>
</evidence>
<organism evidence="1 2">
    <name type="scientific">Pyxidicoccus fallax</name>
    <dbReference type="NCBI Taxonomy" id="394095"/>
    <lineage>
        <taxon>Bacteria</taxon>
        <taxon>Pseudomonadati</taxon>
        <taxon>Myxococcota</taxon>
        <taxon>Myxococcia</taxon>
        <taxon>Myxococcales</taxon>
        <taxon>Cystobacterineae</taxon>
        <taxon>Myxococcaceae</taxon>
        <taxon>Pyxidicoccus</taxon>
    </lineage>
</organism>
<sequence>MLSMFHEAGFPFESVDAAWRGSEHLYPLLGSLTASFPDARAFQTCAEWLRLCAAHIEGSEPAAALFARACSEVPRQSHIVASGLGDLRNECILARRPAAAAFADSASHLCEAWAAVSTGEVDDETEPWARAKAAAKAMVTAWLYQQGLEEEDKEARTRARVELTRLLRTAREEVSK</sequence>
<gene>
    <name evidence="1" type="ORF">HG543_21790</name>
</gene>
<name>A0A848LIC8_9BACT</name>
<proteinExistence type="predicted"/>
<accession>A0A848LIC8</accession>
<protein>
    <submittedName>
        <fullName evidence="1">Uncharacterized protein</fullName>
    </submittedName>
</protein>
<dbReference type="EMBL" id="JABBJJ010000099">
    <property type="protein sequence ID" value="NMO17474.1"/>
    <property type="molecule type" value="Genomic_DNA"/>
</dbReference>
<comment type="caution">
    <text evidence="1">The sequence shown here is derived from an EMBL/GenBank/DDBJ whole genome shotgun (WGS) entry which is preliminary data.</text>
</comment>
<dbReference type="Proteomes" id="UP000518300">
    <property type="component" value="Unassembled WGS sequence"/>
</dbReference>